<accession>A0ABM9EX66</accession>
<evidence type="ECO:0008006" key="3">
    <source>
        <dbReference type="Google" id="ProtNLM"/>
    </source>
</evidence>
<proteinExistence type="predicted"/>
<evidence type="ECO:0000313" key="2">
    <source>
        <dbReference type="Proteomes" id="UP000838308"/>
    </source>
</evidence>
<organism evidence="1 2">
    <name type="scientific">Neobacillus rhizosphaerae</name>
    <dbReference type="NCBI Taxonomy" id="2880965"/>
    <lineage>
        <taxon>Bacteria</taxon>
        <taxon>Bacillati</taxon>
        <taxon>Bacillota</taxon>
        <taxon>Bacilli</taxon>
        <taxon>Bacillales</taxon>
        <taxon>Bacillaceae</taxon>
        <taxon>Neobacillus</taxon>
    </lineage>
</organism>
<sequence>MKKIILLTIILFVTIVPFHFPFLADTPETNNIKAAFIRNDDLWIKMGNRERKITHGEYVRYPKWSHDGYWIAYLKVNKQEGNSFVTNDLWLYSLKMDKQFKVKTNVNNNFQWAPRQNKMGFLVNNDLFVLNTEPTRHFLVTQITNNIENFSWLPNRSGFLTSTKENKQPNSDIILSKIYLRSDQQKPVFKHFYTVQVGENEIYVSTSQFKWSHDKKWISFLLNPTASASADSNTLCLLSHDGQAFQRLDEMLNYEDWFEWATTKGFLGYISGFGREANLNKQLKLVNVPSFNKELYTPKGYVDQGFFWKNDRTIYVSRSKENKKAHLDERPLPNLYEINISTQKAKQVSYPAKNEGDFAPQFFQSQLFWVRTDTQTANIFASRTENRKEIQWIKNISLASAYYARWNWDEVFSLYKGEQF</sequence>
<evidence type="ECO:0000313" key="1">
    <source>
        <dbReference type="EMBL" id="CAH2717282.1"/>
    </source>
</evidence>
<dbReference type="PANTHER" id="PTHR36842">
    <property type="entry name" value="PROTEIN TOLB HOMOLOG"/>
    <property type="match status" value="1"/>
</dbReference>
<gene>
    <name evidence="1" type="ORF">BACCIP111895_04472</name>
</gene>
<name>A0ABM9EX66_9BACI</name>
<reference evidence="1" key="1">
    <citation type="submission" date="2022-04" db="EMBL/GenBank/DDBJ databases">
        <authorList>
            <person name="Criscuolo A."/>
        </authorList>
    </citation>
    <scope>NUCLEOTIDE SEQUENCE</scope>
    <source>
        <strain evidence="1">CIP111895</strain>
    </source>
</reference>
<dbReference type="EMBL" id="CALBWS010000042">
    <property type="protein sequence ID" value="CAH2717282.1"/>
    <property type="molecule type" value="Genomic_DNA"/>
</dbReference>
<dbReference type="SUPFAM" id="SSF82171">
    <property type="entry name" value="DPP6 N-terminal domain-like"/>
    <property type="match status" value="1"/>
</dbReference>
<protein>
    <recommendedName>
        <fullName evidence="3">Translocation protein TolB</fullName>
    </recommendedName>
</protein>
<dbReference type="Proteomes" id="UP000838308">
    <property type="component" value="Unassembled WGS sequence"/>
</dbReference>
<dbReference type="RefSeq" id="WP_248737507.1">
    <property type="nucleotide sequence ID" value="NZ_CALBWS010000042.1"/>
</dbReference>
<dbReference type="InterPro" id="IPR011042">
    <property type="entry name" value="6-blade_b-propeller_TolB-like"/>
</dbReference>
<dbReference type="PANTHER" id="PTHR36842:SF1">
    <property type="entry name" value="PROTEIN TOLB"/>
    <property type="match status" value="1"/>
</dbReference>
<dbReference type="Gene3D" id="2.120.10.30">
    <property type="entry name" value="TolB, C-terminal domain"/>
    <property type="match status" value="1"/>
</dbReference>
<keyword evidence="2" id="KW-1185">Reference proteome</keyword>
<dbReference type="Gene3D" id="2.120.10.60">
    <property type="entry name" value="Tricorn protease N-terminal domain"/>
    <property type="match status" value="1"/>
</dbReference>
<comment type="caution">
    <text evidence="1">The sequence shown here is derived from an EMBL/GenBank/DDBJ whole genome shotgun (WGS) entry which is preliminary data.</text>
</comment>